<keyword evidence="9" id="KW-1185">Reference proteome</keyword>
<dbReference type="InterPro" id="IPR036191">
    <property type="entry name" value="RRF_sf"/>
</dbReference>
<proteinExistence type="inferred from homology"/>
<evidence type="ECO:0000256" key="4">
    <source>
        <dbReference type="ARBA" id="ARBA00022917"/>
    </source>
</evidence>
<dbReference type="RefSeq" id="WP_093029146.1">
    <property type="nucleotide sequence ID" value="NZ_FNNZ01000004.1"/>
</dbReference>
<evidence type="ECO:0000256" key="5">
    <source>
        <dbReference type="ARBA" id="ARBA00025050"/>
    </source>
</evidence>
<name>A0A1H2TM23_THIRO</name>
<feature type="domain" description="Ribosome recycling factor" evidence="7">
    <location>
        <begin position="20"/>
        <end position="183"/>
    </location>
</feature>
<dbReference type="CDD" id="cd00520">
    <property type="entry name" value="RRF"/>
    <property type="match status" value="1"/>
</dbReference>
<dbReference type="OrthoDB" id="9804006at2"/>
<comment type="similarity">
    <text evidence="2 6">Belongs to the RRF family.</text>
</comment>
<evidence type="ECO:0000256" key="2">
    <source>
        <dbReference type="ARBA" id="ARBA00005912"/>
    </source>
</evidence>
<reference evidence="9" key="1">
    <citation type="submission" date="2016-10" db="EMBL/GenBank/DDBJ databases">
        <authorList>
            <person name="Varghese N."/>
            <person name="Submissions S."/>
        </authorList>
    </citation>
    <scope>NUCLEOTIDE SEQUENCE [LARGE SCALE GENOMIC DNA]</scope>
    <source>
        <strain evidence="9">DSM 217</strain>
    </source>
</reference>
<dbReference type="GO" id="GO:0005829">
    <property type="term" value="C:cytosol"/>
    <property type="evidence" value="ECO:0007669"/>
    <property type="project" value="GOC"/>
</dbReference>
<dbReference type="AlphaFoldDB" id="A0A1H2TM23"/>
<dbReference type="PANTHER" id="PTHR20982">
    <property type="entry name" value="RIBOSOME RECYCLING FACTOR"/>
    <property type="match status" value="1"/>
</dbReference>
<dbReference type="FunFam" id="1.10.132.20:FF:000001">
    <property type="entry name" value="Ribosome-recycling factor"/>
    <property type="match status" value="1"/>
</dbReference>
<evidence type="ECO:0000256" key="6">
    <source>
        <dbReference type="HAMAP-Rule" id="MF_00040"/>
    </source>
</evidence>
<dbReference type="PANTHER" id="PTHR20982:SF3">
    <property type="entry name" value="MITOCHONDRIAL RIBOSOME RECYCLING FACTOR PSEUDO 1"/>
    <property type="match status" value="1"/>
</dbReference>
<evidence type="ECO:0000313" key="8">
    <source>
        <dbReference type="EMBL" id="SDW45013.1"/>
    </source>
</evidence>
<dbReference type="Gene3D" id="1.10.132.20">
    <property type="entry name" value="Ribosome-recycling factor"/>
    <property type="match status" value="1"/>
</dbReference>
<dbReference type="HAMAP" id="MF_00040">
    <property type="entry name" value="RRF"/>
    <property type="match status" value="1"/>
</dbReference>
<dbReference type="FunFam" id="3.30.1360.40:FF:000001">
    <property type="entry name" value="Ribosome-recycling factor"/>
    <property type="match status" value="1"/>
</dbReference>
<dbReference type="SUPFAM" id="SSF55194">
    <property type="entry name" value="Ribosome recycling factor, RRF"/>
    <property type="match status" value="1"/>
</dbReference>
<evidence type="ECO:0000259" key="7">
    <source>
        <dbReference type="Pfam" id="PF01765"/>
    </source>
</evidence>
<dbReference type="GO" id="GO:0002184">
    <property type="term" value="P:cytoplasmic translational termination"/>
    <property type="evidence" value="ECO:0007669"/>
    <property type="project" value="TreeGrafter"/>
</dbReference>
<evidence type="ECO:0000313" key="9">
    <source>
        <dbReference type="Proteomes" id="UP000198816"/>
    </source>
</evidence>
<evidence type="ECO:0000256" key="3">
    <source>
        <dbReference type="ARBA" id="ARBA00022490"/>
    </source>
</evidence>
<dbReference type="InterPro" id="IPR002661">
    <property type="entry name" value="Ribosome_recyc_fac"/>
</dbReference>
<dbReference type="Pfam" id="PF01765">
    <property type="entry name" value="RRF"/>
    <property type="match status" value="1"/>
</dbReference>
<dbReference type="NCBIfam" id="TIGR00496">
    <property type="entry name" value="frr"/>
    <property type="match status" value="1"/>
</dbReference>
<dbReference type="Proteomes" id="UP000198816">
    <property type="component" value="Unassembled WGS sequence"/>
</dbReference>
<organism evidence="8 9">
    <name type="scientific">Thiocapsa roseopersicina</name>
    <dbReference type="NCBI Taxonomy" id="1058"/>
    <lineage>
        <taxon>Bacteria</taxon>
        <taxon>Pseudomonadati</taxon>
        <taxon>Pseudomonadota</taxon>
        <taxon>Gammaproteobacteria</taxon>
        <taxon>Chromatiales</taxon>
        <taxon>Chromatiaceae</taxon>
        <taxon>Thiocapsa</taxon>
    </lineage>
</organism>
<dbReference type="GO" id="GO:0043023">
    <property type="term" value="F:ribosomal large subunit binding"/>
    <property type="evidence" value="ECO:0007669"/>
    <property type="project" value="TreeGrafter"/>
</dbReference>
<sequence length="185" mass="20871">MIDDIKKDAAERMAKSVDALSHELAKIRTGRAHPSLLDHVMVSYYGSEMPIRQVANVSAEDARTLAVTPWERNMVQAVEKAIMQSDLGLNPNTAGTVIRVPMPALTEERRRDLIKVARNEAEQARVAVRNIRRDANHDLKELVKDKMISEDDERRGQDLVQKLTDQYIKDVDAVLAEKEADLMSI</sequence>
<evidence type="ECO:0000256" key="1">
    <source>
        <dbReference type="ARBA" id="ARBA00004496"/>
    </source>
</evidence>
<dbReference type="InterPro" id="IPR023584">
    <property type="entry name" value="Ribosome_recyc_fac_dom"/>
</dbReference>
<dbReference type="STRING" id="1058.SAMN05421783_10463"/>
<gene>
    <name evidence="6" type="primary">frr</name>
    <name evidence="8" type="ORF">SAMN05421783_10463</name>
</gene>
<dbReference type="EMBL" id="FNNZ01000004">
    <property type="protein sequence ID" value="SDW45013.1"/>
    <property type="molecule type" value="Genomic_DNA"/>
</dbReference>
<protein>
    <recommendedName>
        <fullName evidence="6">Ribosome-recycling factor</fullName>
        <shortName evidence="6">RRF</shortName>
    </recommendedName>
    <alternativeName>
        <fullName evidence="6">Ribosome-releasing factor</fullName>
    </alternativeName>
</protein>
<accession>A0A1H2TM23</accession>
<keyword evidence="4 6" id="KW-0648">Protein biosynthesis</keyword>
<dbReference type="Gene3D" id="3.30.1360.40">
    <property type="match status" value="1"/>
</dbReference>
<comment type="subcellular location">
    <subcellularLocation>
        <location evidence="1 6">Cytoplasm</location>
    </subcellularLocation>
</comment>
<comment type="function">
    <text evidence="5 6">Responsible for the release of ribosomes from messenger RNA at the termination of protein biosynthesis. May increase the efficiency of translation by recycling ribosomes from one round of translation to another.</text>
</comment>
<keyword evidence="3 6" id="KW-0963">Cytoplasm</keyword>